<proteinExistence type="predicted"/>
<dbReference type="AlphaFoldDB" id="A0AAT9IG49"/>
<sequence length="642" mass="77559">MSTNFGINCFFKTILYYFPQLHVQKINGNIHNLILQNIVYKSEQIEFSIKKININLSKKFFYHNYIYIDLINIKDIFIYSQQHISNINKKNIILSLIYKLLFKKFDFFCPNIKLYQIHYKDKNQHIFIDKCFSGIKSTKKSITFYTIKTNKIQLKIKSKNLFNKNSKSLKFFSSNNIDYAKKIFELKLFFIKNFIFSQYENISINNFKENFFSIIENKKSFIFSVNLDLKRKKNIYILNKINLKFCNFLLNGNGFLFLNKKKFIDIFLKINLYAKKIIKENTMTIMTGNISKKLFFCLKTKEHKNIVFYINLKKKQDFPYCTCKIIYLSKKKMNINNRKKEIFNYFTYFNLENDSSIFNLYIKNKKNTNENPHDSIHNLKLYILSIIKDISPILLTFDKYFKKTQIPNKFKKFFNYSVYKKLFFKQKHLLFFLNTHFFLNKINNFLLKFNYLLKKNNLTSLGSIFIFHKKNNIYIPGINYFFKKNNLFIKANINEKCFIKVKINIKHINYFFPNILGSFSGFQQISFKTKYSYIKLLSSLNFCNIISQIFKIKKIHFSSNFFIQKNINFHILINLYNVCTDKNSKFSILTEVNKNVNYYHIFFQIIQKKVINEINIINYHKHFKLQFNNLYIILYLKNKKSN</sequence>
<name>A0AAT9IG49_9GAMM</name>
<dbReference type="RefSeq" id="WP_367681050.1">
    <property type="nucleotide sequence ID" value="NZ_OZ060371.1"/>
</dbReference>
<gene>
    <name evidence="1" type="primary">tamB</name>
    <name evidence="1" type="ORF">BUANCORI2928_071</name>
</gene>
<protein>
    <submittedName>
        <fullName evidence="1">Translocation and assembly module subunit TamB, partial</fullName>
    </submittedName>
</protein>
<reference evidence="1" key="1">
    <citation type="submission" date="2024-06" db="EMBL/GenBank/DDBJ databases">
        <authorList>
            <person name="Manzano-Marin A."/>
            <person name="Manzano-Marin A."/>
            <person name="Alejandro Manzano Marin A."/>
        </authorList>
    </citation>
    <scope>NUCLEOTIDE SEQUENCE</scope>
    <source>
        <strain evidence="1">Ancorni-2928</strain>
    </source>
</reference>
<organism evidence="1">
    <name type="scientific">Buchnera aphidicola</name>
    <name type="common">Anoecia corni</name>
    <dbReference type="NCBI Taxonomy" id="2994477"/>
    <lineage>
        <taxon>Bacteria</taxon>
        <taxon>Pseudomonadati</taxon>
        <taxon>Pseudomonadota</taxon>
        <taxon>Gammaproteobacteria</taxon>
        <taxon>Enterobacterales</taxon>
        <taxon>Erwiniaceae</taxon>
        <taxon>Buchnera</taxon>
    </lineage>
</organism>
<dbReference type="EMBL" id="OZ060371">
    <property type="protein sequence ID" value="CAL4042250.1"/>
    <property type="molecule type" value="Genomic_DNA"/>
</dbReference>
<accession>A0AAT9IG49</accession>
<evidence type="ECO:0000313" key="1">
    <source>
        <dbReference type="EMBL" id="CAL4042250.1"/>
    </source>
</evidence>